<sequence length="92" mass="10283">MRFELIDHLTKVYFGQDADILFGETGAEIMASYRESSTEAELAALRAEIADYLGSHDDLEAAFARDFSRDYIPEDFGTPARQFLDSVLAAVQ</sequence>
<gene>
    <name evidence="2" type="ORF">CKY39_26240</name>
    <name evidence="3" type="ORF">J2W25_003806</name>
</gene>
<name>A0A250DQH9_9BURK</name>
<feature type="domain" description="CdiI immunity protein" evidence="1">
    <location>
        <begin position="2"/>
        <end position="89"/>
    </location>
</feature>
<protein>
    <recommendedName>
        <fullName evidence="1">CdiI immunity protein domain-containing protein</fullName>
    </recommendedName>
</protein>
<evidence type="ECO:0000313" key="2">
    <source>
        <dbReference type="EMBL" id="ATA56341.1"/>
    </source>
</evidence>
<dbReference type="RefSeq" id="WP_062477998.1">
    <property type="nucleotide sequence ID" value="NZ_CP023284.1"/>
</dbReference>
<evidence type="ECO:0000259" key="1">
    <source>
        <dbReference type="Pfam" id="PF18593"/>
    </source>
</evidence>
<evidence type="ECO:0000313" key="3">
    <source>
        <dbReference type="EMBL" id="MDP9924770.1"/>
    </source>
</evidence>
<organism evidence="2 4">
    <name type="scientific">Variovorax boronicumulans</name>
    <dbReference type="NCBI Taxonomy" id="436515"/>
    <lineage>
        <taxon>Bacteria</taxon>
        <taxon>Pseudomonadati</taxon>
        <taxon>Pseudomonadota</taxon>
        <taxon>Betaproteobacteria</taxon>
        <taxon>Burkholderiales</taxon>
        <taxon>Comamonadaceae</taxon>
        <taxon>Variovorax</taxon>
    </lineage>
</organism>
<evidence type="ECO:0000313" key="4">
    <source>
        <dbReference type="Proteomes" id="UP000217154"/>
    </source>
</evidence>
<dbReference type="EMBL" id="CP023284">
    <property type="protein sequence ID" value="ATA56341.1"/>
    <property type="molecule type" value="Genomic_DNA"/>
</dbReference>
<reference evidence="3" key="2">
    <citation type="submission" date="2023-07" db="EMBL/GenBank/DDBJ databases">
        <title>Sorghum-associated microbial communities from plants grown in Nebraska, USA.</title>
        <authorList>
            <person name="Schachtman D."/>
        </authorList>
    </citation>
    <scope>NUCLEOTIDE SEQUENCE</scope>
    <source>
        <strain evidence="3">DS2795</strain>
    </source>
</reference>
<accession>A0A250DQH9</accession>
<dbReference type="Pfam" id="PF18593">
    <property type="entry name" value="CdiI_2"/>
    <property type="match status" value="1"/>
</dbReference>
<dbReference type="EMBL" id="JAUSRR010000006">
    <property type="protein sequence ID" value="MDP9924770.1"/>
    <property type="molecule type" value="Genomic_DNA"/>
</dbReference>
<proteinExistence type="predicted"/>
<dbReference type="Proteomes" id="UP000217154">
    <property type="component" value="Chromosome"/>
</dbReference>
<dbReference type="InterPro" id="IPR041129">
    <property type="entry name" value="CdiI_2"/>
</dbReference>
<dbReference type="AlphaFoldDB" id="A0A250DQH9"/>
<reference evidence="2 4" key="1">
    <citation type="submission" date="2017-09" db="EMBL/GenBank/DDBJ databases">
        <title>The diverse metabolic capabilities of V. boronicumulans make it an excellent choice for continued studies on novel biodegradation.</title>
        <authorList>
            <person name="Sun S."/>
        </authorList>
    </citation>
    <scope>NUCLEOTIDE SEQUENCE [LARGE SCALE GENOMIC DNA]</scope>
    <source>
        <strain evidence="2 4">J1</strain>
    </source>
</reference>
<dbReference type="Proteomes" id="UP001244295">
    <property type="component" value="Unassembled WGS sequence"/>
</dbReference>
<dbReference type="KEGG" id="vbo:CKY39_26240"/>